<comment type="cofactor">
    <cofactor evidence="1 7">
        <name>Zn(2+)</name>
        <dbReference type="ChEBI" id="CHEBI:29105"/>
    </cofactor>
</comment>
<comment type="similarity">
    <text evidence="7">Belongs to the peptidase M36 family.</text>
</comment>
<evidence type="ECO:0000313" key="9">
    <source>
        <dbReference type="EMBL" id="KAJ1978465.1"/>
    </source>
</evidence>
<keyword evidence="6 7" id="KW-0482">Metalloprotease</keyword>
<dbReference type="InterPro" id="IPR050371">
    <property type="entry name" value="Fungal_virulence_M36"/>
</dbReference>
<sequence length="421" mass="46095">MRLAAIAILASASVALVAGHSATSPATDLLGQEQLVPFHKYRTCGLEVLHQGQGSGDSPALDQAAIEFVAEHAQIPLTGVTVTSSYYSHHNRVRHVYLQQRVKGVPVVNSHATVNLAAGGQIISSSVLFMAGQDLKHAGIGPTPHHSKKCQAKKHGRHAKLVHTKADAVAVVLQSLGLSAVQVEFASEAQEYWPVTSNHSNDVPPGQASVRITQVTATEAYYLLSSTALEPCWDVTLQTQRTWYHAQISQHTGKVLALADWAAHIDKVAYRVFPFGVEGPQDNAGRRSLVDPYDKWASPRGWHMVGNFTYHETRGNNVIAQDHQSPQLSWDEAPKVQAQPGHRGNRPSALRYPAVDETYDYSLDFGRDPHLNTNASITNLFYWTNLLHDLFYRYGFDEAAGNFQEDNGNRGGQGLDAVVAY</sequence>
<feature type="domain" description="FTP" evidence="8">
    <location>
        <begin position="81"/>
        <end position="124"/>
    </location>
</feature>
<gene>
    <name evidence="9" type="ORF">H4R34_003197</name>
</gene>
<evidence type="ECO:0000256" key="7">
    <source>
        <dbReference type="RuleBase" id="RU364017"/>
    </source>
</evidence>
<evidence type="ECO:0000256" key="4">
    <source>
        <dbReference type="ARBA" id="ARBA00022801"/>
    </source>
</evidence>
<keyword evidence="4 7" id="KW-0378">Hydrolase</keyword>
<evidence type="ECO:0000259" key="8">
    <source>
        <dbReference type="Pfam" id="PF07504"/>
    </source>
</evidence>
<dbReference type="PANTHER" id="PTHR33478:SF1">
    <property type="entry name" value="EXTRACELLULAR METALLOPROTEINASE MEP"/>
    <property type="match status" value="1"/>
</dbReference>
<comment type="caution">
    <text evidence="9">The sequence shown here is derived from an EMBL/GenBank/DDBJ whole genome shotgun (WGS) entry which is preliminary data.</text>
</comment>
<proteinExistence type="inferred from homology"/>
<dbReference type="GO" id="GO:0006508">
    <property type="term" value="P:proteolysis"/>
    <property type="evidence" value="ECO:0007669"/>
    <property type="project" value="UniProtKB-KW"/>
</dbReference>
<dbReference type="Pfam" id="PF02128">
    <property type="entry name" value="Peptidase_M36"/>
    <property type="match status" value="1"/>
</dbReference>
<dbReference type="Proteomes" id="UP001151582">
    <property type="component" value="Unassembled WGS sequence"/>
</dbReference>
<keyword evidence="2 7" id="KW-0645">Protease</keyword>
<comment type="subcellular location">
    <subcellularLocation>
        <location evidence="7">Secreted</location>
    </subcellularLocation>
</comment>
<keyword evidence="7" id="KW-0732">Signal</keyword>
<keyword evidence="5 7" id="KW-0862">Zinc</keyword>
<feature type="chain" id="PRO_5041015546" description="Extracellular metalloproteinase" evidence="7">
    <location>
        <begin position="20"/>
        <end position="421"/>
    </location>
</feature>
<evidence type="ECO:0000256" key="2">
    <source>
        <dbReference type="ARBA" id="ARBA00022670"/>
    </source>
</evidence>
<evidence type="ECO:0000256" key="5">
    <source>
        <dbReference type="ARBA" id="ARBA00022833"/>
    </source>
</evidence>
<evidence type="ECO:0000313" key="10">
    <source>
        <dbReference type="Proteomes" id="UP001151582"/>
    </source>
</evidence>
<keyword evidence="3 7" id="KW-0479">Metal-binding</keyword>
<dbReference type="InterPro" id="IPR001842">
    <property type="entry name" value="Peptidase_M36"/>
</dbReference>
<dbReference type="Pfam" id="PF07504">
    <property type="entry name" value="FTP"/>
    <property type="match status" value="1"/>
</dbReference>
<dbReference type="GO" id="GO:0008270">
    <property type="term" value="F:zinc ion binding"/>
    <property type="evidence" value="ECO:0007669"/>
    <property type="project" value="InterPro"/>
</dbReference>
<dbReference type="AlphaFoldDB" id="A0A9W8B0F5"/>
<accession>A0A9W8B0F5</accession>
<dbReference type="GO" id="GO:0005615">
    <property type="term" value="C:extracellular space"/>
    <property type="evidence" value="ECO:0007669"/>
    <property type="project" value="InterPro"/>
</dbReference>
<dbReference type="PANTHER" id="PTHR33478">
    <property type="entry name" value="EXTRACELLULAR METALLOPROTEINASE MEP"/>
    <property type="match status" value="1"/>
</dbReference>
<dbReference type="EMBL" id="JANBQB010000275">
    <property type="protein sequence ID" value="KAJ1978465.1"/>
    <property type="molecule type" value="Genomic_DNA"/>
</dbReference>
<evidence type="ECO:0000256" key="3">
    <source>
        <dbReference type="ARBA" id="ARBA00022723"/>
    </source>
</evidence>
<evidence type="ECO:0000256" key="1">
    <source>
        <dbReference type="ARBA" id="ARBA00001947"/>
    </source>
</evidence>
<dbReference type="SUPFAM" id="SSF55486">
    <property type="entry name" value="Metalloproteases ('zincins'), catalytic domain"/>
    <property type="match status" value="1"/>
</dbReference>
<feature type="signal peptide" evidence="7">
    <location>
        <begin position="1"/>
        <end position="19"/>
    </location>
</feature>
<dbReference type="InterPro" id="IPR011096">
    <property type="entry name" value="FTP_domain"/>
</dbReference>
<keyword evidence="7" id="KW-0964">Secreted</keyword>
<protein>
    <recommendedName>
        <fullName evidence="7">Extracellular metalloproteinase</fullName>
        <ecNumber evidence="7">3.4.24.-</ecNumber>
    </recommendedName>
    <alternativeName>
        <fullName evidence="7">Fungalysin</fullName>
    </alternativeName>
</protein>
<dbReference type="OrthoDB" id="3227768at2759"/>
<organism evidence="9 10">
    <name type="scientific">Dimargaris verticillata</name>
    <dbReference type="NCBI Taxonomy" id="2761393"/>
    <lineage>
        <taxon>Eukaryota</taxon>
        <taxon>Fungi</taxon>
        <taxon>Fungi incertae sedis</taxon>
        <taxon>Zoopagomycota</taxon>
        <taxon>Kickxellomycotina</taxon>
        <taxon>Dimargaritomycetes</taxon>
        <taxon>Dimargaritales</taxon>
        <taxon>Dimargaritaceae</taxon>
        <taxon>Dimargaris</taxon>
    </lineage>
</organism>
<dbReference type="GO" id="GO:0004222">
    <property type="term" value="F:metalloendopeptidase activity"/>
    <property type="evidence" value="ECO:0007669"/>
    <property type="project" value="InterPro"/>
</dbReference>
<keyword evidence="7" id="KW-0865">Zymogen</keyword>
<dbReference type="Gene3D" id="3.10.170.10">
    <property type="match status" value="1"/>
</dbReference>
<dbReference type="EC" id="3.4.24.-" evidence="7"/>
<reference evidence="9" key="1">
    <citation type="submission" date="2022-07" db="EMBL/GenBank/DDBJ databases">
        <title>Phylogenomic reconstructions and comparative analyses of Kickxellomycotina fungi.</title>
        <authorList>
            <person name="Reynolds N.K."/>
            <person name="Stajich J.E."/>
            <person name="Barry K."/>
            <person name="Grigoriev I.V."/>
            <person name="Crous P."/>
            <person name="Smith M.E."/>
        </authorList>
    </citation>
    <scope>NUCLEOTIDE SEQUENCE</scope>
    <source>
        <strain evidence="9">RSA 567</strain>
    </source>
</reference>
<name>A0A9W8B0F5_9FUNG</name>
<feature type="non-terminal residue" evidence="9">
    <location>
        <position position="421"/>
    </location>
</feature>
<evidence type="ECO:0000256" key="6">
    <source>
        <dbReference type="ARBA" id="ARBA00023049"/>
    </source>
</evidence>
<keyword evidence="10" id="KW-1185">Reference proteome</keyword>